<organism evidence="1 2">
    <name type="scientific">Massilia pinisoli</name>
    <dbReference type="NCBI Taxonomy" id="1772194"/>
    <lineage>
        <taxon>Bacteria</taxon>
        <taxon>Pseudomonadati</taxon>
        <taxon>Pseudomonadota</taxon>
        <taxon>Betaproteobacteria</taxon>
        <taxon>Burkholderiales</taxon>
        <taxon>Oxalobacteraceae</taxon>
        <taxon>Telluria group</taxon>
        <taxon>Massilia</taxon>
    </lineage>
</organism>
<accession>A0ABT1ZW86</accession>
<evidence type="ECO:0000313" key="1">
    <source>
        <dbReference type="EMBL" id="MCS0584193.1"/>
    </source>
</evidence>
<keyword evidence="2" id="KW-1185">Reference proteome</keyword>
<gene>
    <name evidence="1" type="ORF">NX784_21580</name>
</gene>
<dbReference type="Pfam" id="PF17723">
    <property type="entry name" value="RHH_8"/>
    <property type="match status" value="1"/>
</dbReference>
<dbReference type="RefSeq" id="WP_258818756.1">
    <property type="nucleotide sequence ID" value="NZ_JANUGW010000019.1"/>
</dbReference>
<dbReference type="PANTHER" id="PTHR36215">
    <property type="entry name" value="BLL4998 PROTEIN"/>
    <property type="match status" value="1"/>
</dbReference>
<dbReference type="InterPro" id="IPR041088">
    <property type="entry name" value="RHH_8"/>
</dbReference>
<evidence type="ECO:0000313" key="2">
    <source>
        <dbReference type="Proteomes" id="UP001204151"/>
    </source>
</evidence>
<name>A0ABT1ZW86_9BURK</name>
<dbReference type="SUPFAM" id="SSF47598">
    <property type="entry name" value="Ribbon-helix-helix"/>
    <property type="match status" value="1"/>
</dbReference>
<comment type="caution">
    <text evidence="1">The sequence shown here is derived from an EMBL/GenBank/DDBJ whole genome shotgun (WGS) entry which is preliminary data.</text>
</comment>
<proteinExistence type="predicted"/>
<reference evidence="1 2" key="1">
    <citation type="submission" date="2022-08" db="EMBL/GenBank/DDBJ databases">
        <title>Reclassification of Massilia species as members of the genera Telluria, Duganella, Pseudoduganella, Mokoshia gen. nov. and Zemynaea gen. nov. using orthogonal and non-orthogonal genome-based approaches.</title>
        <authorList>
            <person name="Bowman J.P."/>
        </authorList>
    </citation>
    <scope>NUCLEOTIDE SEQUENCE [LARGE SCALE GENOMIC DNA]</scope>
    <source>
        <strain evidence="1 2">JCM 31316</strain>
    </source>
</reference>
<protein>
    <submittedName>
        <fullName evidence="1">CopG family transcriptional regulator</fullName>
    </submittedName>
</protein>
<dbReference type="EMBL" id="JANUGW010000019">
    <property type="protein sequence ID" value="MCS0584193.1"/>
    <property type="molecule type" value="Genomic_DNA"/>
</dbReference>
<dbReference type="Gene3D" id="1.10.1220.10">
    <property type="entry name" value="Met repressor-like"/>
    <property type="match status" value="1"/>
</dbReference>
<dbReference type="Proteomes" id="UP001204151">
    <property type="component" value="Unassembled WGS sequence"/>
</dbReference>
<dbReference type="CDD" id="cd22231">
    <property type="entry name" value="RHH_NikR_HicB-like"/>
    <property type="match status" value="1"/>
</dbReference>
<dbReference type="InterPro" id="IPR010985">
    <property type="entry name" value="Ribbon_hlx_hlx"/>
</dbReference>
<dbReference type="PANTHER" id="PTHR36215:SF1">
    <property type="entry name" value="BLL4998 PROTEIN"/>
    <property type="match status" value="1"/>
</dbReference>
<dbReference type="InterPro" id="IPR013321">
    <property type="entry name" value="Arc_rbn_hlx_hlx"/>
</dbReference>
<sequence length="138" mass="15152">MKLVETKPKFPDTDKVTINLGLVDLAQMDLLVAEGFYTNRTDFVRTAIRNQLQQHGDAIRQTVTRKRFVMGMQRYTKAELEASVAAGEQLDIHVLGLATIDDDVTPELARAAIASIQVLGAFFAPAAVKSALADRIHS</sequence>